<sequence>MSPEEQKKNGMEGAKREVLHQRRSLPFSTMQMAVAGFVIVAAIGYFTLYTKAKPEASASDVAKATTGASDDDRKRQSNFCEFVSCLRQPGGVQNWKSLAVTFGSWLEIKGKENKAQDRDASTIRSEAMIVM</sequence>
<keyword evidence="4" id="KW-1185">Reference proteome</keyword>
<dbReference type="STRING" id="337451.A0A3S3M957"/>
<evidence type="ECO:0000313" key="3">
    <source>
        <dbReference type="EMBL" id="RWR75441.1"/>
    </source>
</evidence>
<feature type="transmembrane region" description="Helical" evidence="2">
    <location>
        <begin position="25"/>
        <end position="48"/>
    </location>
</feature>
<protein>
    <submittedName>
        <fullName evidence="3">Uncharacterized protein</fullName>
    </submittedName>
</protein>
<accession>A0A3S3M957</accession>
<evidence type="ECO:0000313" key="4">
    <source>
        <dbReference type="Proteomes" id="UP000283530"/>
    </source>
</evidence>
<feature type="region of interest" description="Disordered" evidence="1">
    <location>
        <begin position="54"/>
        <end position="74"/>
    </location>
</feature>
<keyword evidence="2" id="KW-0812">Transmembrane</keyword>
<gene>
    <name evidence="3" type="ORF">CKAN_00382100</name>
</gene>
<dbReference type="Proteomes" id="UP000283530">
    <property type="component" value="Unassembled WGS sequence"/>
</dbReference>
<name>A0A3S3M957_9MAGN</name>
<proteinExistence type="predicted"/>
<organism evidence="3 4">
    <name type="scientific">Cinnamomum micranthum f. kanehirae</name>
    <dbReference type="NCBI Taxonomy" id="337451"/>
    <lineage>
        <taxon>Eukaryota</taxon>
        <taxon>Viridiplantae</taxon>
        <taxon>Streptophyta</taxon>
        <taxon>Embryophyta</taxon>
        <taxon>Tracheophyta</taxon>
        <taxon>Spermatophyta</taxon>
        <taxon>Magnoliopsida</taxon>
        <taxon>Magnoliidae</taxon>
        <taxon>Laurales</taxon>
        <taxon>Lauraceae</taxon>
        <taxon>Cinnamomum</taxon>
    </lineage>
</organism>
<keyword evidence="2" id="KW-1133">Transmembrane helix</keyword>
<dbReference type="OrthoDB" id="1892673at2759"/>
<dbReference type="AlphaFoldDB" id="A0A3S3M957"/>
<evidence type="ECO:0000256" key="1">
    <source>
        <dbReference type="SAM" id="MobiDB-lite"/>
    </source>
</evidence>
<keyword evidence="2" id="KW-0472">Membrane</keyword>
<dbReference type="EMBL" id="QPKB01000002">
    <property type="protein sequence ID" value="RWR75441.1"/>
    <property type="molecule type" value="Genomic_DNA"/>
</dbReference>
<evidence type="ECO:0000256" key="2">
    <source>
        <dbReference type="SAM" id="Phobius"/>
    </source>
</evidence>
<reference evidence="3 4" key="1">
    <citation type="journal article" date="2019" name="Nat. Plants">
        <title>Stout camphor tree genome fills gaps in understanding of flowering plant genome evolution.</title>
        <authorList>
            <person name="Chaw S.M."/>
            <person name="Liu Y.C."/>
            <person name="Wu Y.W."/>
            <person name="Wang H.Y."/>
            <person name="Lin C.I."/>
            <person name="Wu C.S."/>
            <person name="Ke H.M."/>
            <person name="Chang L.Y."/>
            <person name="Hsu C.Y."/>
            <person name="Yang H.T."/>
            <person name="Sudianto E."/>
            <person name="Hsu M.H."/>
            <person name="Wu K.P."/>
            <person name="Wang L.N."/>
            <person name="Leebens-Mack J.H."/>
            <person name="Tsai I.J."/>
        </authorList>
    </citation>
    <scope>NUCLEOTIDE SEQUENCE [LARGE SCALE GENOMIC DNA]</scope>
    <source>
        <strain evidence="4">cv. Chaw 1501</strain>
        <tissue evidence="3">Young leaves</tissue>
    </source>
</reference>
<comment type="caution">
    <text evidence="3">The sequence shown here is derived from an EMBL/GenBank/DDBJ whole genome shotgun (WGS) entry which is preliminary data.</text>
</comment>